<sequence>MSDTPPAPPSAPPADVTPPPARPRSSSAMIVLATLAVAFTAWAAQGLILPILLGMFFALVGNPILRGLQKLWIPRFLGALLIVIGGLGATGLLALQLAEPASEWMRQVPREMRDLAPKLRELAKPVQDANEVAADIARAAGGDTGRAPQVVRTEVNDPYRSLTATPKMAAQVLAVILLTLFFMIYGDHLVRGALALLPGRQQKKVTVEILHSIERAMSRYVLTITLINTAMGLVLAGVLYAIGVPLSEALLWGTMAAILNFAPYVGPLIGMLVMLLMGFVAFDALWQSLLPAGLYLAIHTIEGQVITPVVLGQRMRLSPLVLVLALMVAGWMWGIVGLLLAVPIVVCVKLVLERIEGLDGWARLLE</sequence>
<dbReference type="Pfam" id="PF01594">
    <property type="entry name" value="AI-2E_transport"/>
    <property type="match status" value="1"/>
</dbReference>
<accession>A0A7W3U1A3</accession>
<dbReference type="PANTHER" id="PTHR21716:SF16">
    <property type="entry name" value="BLL1467 PROTEIN"/>
    <property type="match status" value="1"/>
</dbReference>
<protein>
    <submittedName>
        <fullName evidence="8">AI-2E family transporter</fullName>
    </submittedName>
</protein>
<organism evidence="8 9">
    <name type="scientific">Marilutibacter penaei</name>
    <dbReference type="NCBI Taxonomy" id="2759900"/>
    <lineage>
        <taxon>Bacteria</taxon>
        <taxon>Pseudomonadati</taxon>
        <taxon>Pseudomonadota</taxon>
        <taxon>Gammaproteobacteria</taxon>
        <taxon>Lysobacterales</taxon>
        <taxon>Lysobacteraceae</taxon>
        <taxon>Marilutibacter</taxon>
    </lineage>
</organism>
<dbReference type="GO" id="GO:0016020">
    <property type="term" value="C:membrane"/>
    <property type="evidence" value="ECO:0007669"/>
    <property type="project" value="UniProtKB-SubCell"/>
</dbReference>
<evidence type="ECO:0000256" key="6">
    <source>
        <dbReference type="SAM" id="MobiDB-lite"/>
    </source>
</evidence>
<evidence type="ECO:0000256" key="5">
    <source>
        <dbReference type="ARBA" id="ARBA00023136"/>
    </source>
</evidence>
<evidence type="ECO:0000256" key="2">
    <source>
        <dbReference type="ARBA" id="ARBA00009773"/>
    </source>
</evidence>
<dbReference type="PANTHER" id="PTHR21716">
    <property type="entry name" value="TRANSMEMBRANE PROTEIN"/>
    <property type="match status" value="1"/>
</dbReference>
<comment type="caution">
    <text evidence="8">The sequence shown here is derived from an EMBL/GenBank/DDBJ whole genome shotgun (WGS) entry which is preliminary data.</text>
</comment>
<keyword evidence="3 7" id="KW-0812">Transmembrane</keyword>
<dbReference type="Proteomes" id="UP000552587">
    <property type="component" value="Unassembled WGS sequence"/>
</dbReference>
<evidence type="ECO:0000256" key="3">
    <source>
        <dbReference type="ARBA" id="ARBA00022692"/>
    </source>
</evidence>
<evidence type="ECO:0000256" key="4">
    <source>
        <dbReference type="ARBA" id="ARBA00022989"/>
    </source>
</evidence>
<feature type="transmembrane region" description="Helical" evidence="7">
    <location>
        <begin position="28"/>
        <end position="60"/>
    </location>
</feature>
<feature type="transmembrane region" description="Helical" evidence="7">
    <location>
        <begin position="331"/>
        <end position="352"/>
    </location>
</feature>
<comment type="similarity">
    <text evidence="2">Belongs to the autoinducer-2 exporter (AI-2E) (TC 2.A.86) family.</text>
</comment>
<dbReference type="AlphaFoldDB" id="A0A7W3U1A3"/>
<dbReference type="InterPro" id="IPR002549">
    <property type="entry name" value="AI-2E-like"/>
</dbReference>
<feature type="transmembrane region" description="Helical" evidence="7">
    <location>
        <begin position="262"/>
        <end position="282"/>
    </location>
</feature>
<proteinExistence type="inferred from homology"/>
<feature type="transmembrane region" description="Helical" evidence="7">
    <location>
        <begin position="220"/>
        <end position="242"/>
    </location>
</feature>
<keyword evidence="5 7" id="KW-0472">Membrane</keyword>
<feature type="transmembrane region" description="Helical" evidence="7">
    <location>
        <begin position="72"/>
        <end position="95"/>
    </location>
</feature>
<evidence type="ECO:0000256" key="1">
    <source>
        <dbReference type="ARBA" id="ARBA00004141"/>
    </source>
</evidence>
<evidence type="ECO:0000313" key="8">
    <source>
        <dbReference type="EMBL" id="MBB1087116.1"/>
    </source>
</evidence>
<feature type="region of interest" description="Disordered" evidence="6">
    <location>
        <begin position="1"/>
        <end position="22"/>
    </location>
</feature>
<evidence type="ECO:0000256" key="7">
    <source>
        <dbReference type="SAM" id="Phobius"/>
    </source>
</evidence>
<gene>
    <name evidence="8" type="ORF">H4F99_01290</name>
</gene>
<name>A0A7W3U1A3_9GAMM</name>
<reference evidence="8 9" key="1">
    <citation type="submission" date="2020-07" db="EMBL/GenBank/DDBJ databases">
        <authorList>
            <person name="Xu S."/>
            <person name="Li A."/>
        </authorList>
    </citation>
    <scope>NUCLEOTIDE SEQUENCE [LARGE SCALE GENOMIC DNA]</scope>
    <source>
        <strain evidence="8 9">SG-8</strain>
    </source>
</reference>
<evidence type="ECO:0000313" key="9">
    <source>
        <dbReference type="Proteomes" id="UP000552587"/>
    </source>
</evidence>
<keyword evidence="9" id="KW-1185">Reference proteome</keyword>
<dbReference type="EMBL" id="JACHTE010000001">
    <property type="protein sequence ID" value="MBB1087116.1"/>
    <property type="molecule type" value="Genomic_DNA"/>
</dbReference>
<comment type="subcellular location">
    <subcellularLocation>
        <location evidence="1">Membrane</location>
        <topology evidence="1">Multi-pass membrane protein</topology>
    </subcellularLocation>
</comment>
<keyword evidence="4 7" id="KW-1133">Transmembrane helix</keyword>
<feature type="transmembrane region" description="Helical" evidence="7">
    <location>
        <begin position="168"/>
        <end position="186"/>
    </location>
</feature>
<dbReference type="GO" id="GO:0055085">
    <property type="term" value="P:transmembrane transport"/>
    <property type="evidence" value="ECO:0007669"/>
    <property type="project" value="TreeGrafter"/>
</dbReference>
<dbReference type="RefSeq" id="WP_182667899.1">
    <property type="nucleotide sequence ID" value="NZ_JACHTE010000001.1"/>
</dbReference>